<dbReference type="Proteomes" id="UP001055712">
    <property type="component" value="Unassembled WGS sequence"/>
</dbReference>
<gene>
    <name evidence="2" type="ORF">D9Q98_005735</name>
</gene>
<comment type="caution">
    <text evidence="2">The sequence shown here is derived from an EMBL/GenBank/DDBJ whole genome shotgun (WGS) entry which is preliminary data.</text>
</comment>
<feature type="compositionally biased region" description="Low complexity" evidence="1">
    <location>
        <begin position="118"/>
        <end position="127"/>
    </location>
</feature>
<reference evidence="2" key="2">
    <citation type="submission" date="2020-11" db="EMBL/GenBank/DDBJ databases">
        <authorList>
            <person name="Cecchin M."/>
            <person name="Marcolungo L."/>
            <person name="Rossato M."/>
            <person name="Girolomoni L."/>
            <person name="Cosentino E."/>
            <person name="Cuine S."/>
            <person name="Li-Beisson Y."/>
            <person name="Delledonne M."/>
            <person name="Ballottari M."/>
        </authorList>
    </citation>
    <scope>NUCLEOTIDE SEQUENCE</scope>
    <source>
        <strain evidence="2">211/11P</strain>
        <tissue evidence="2">Whole cell</tissue>
    </source>
</reference>
<dbReference type="AlphaFoldDB" id="A0A9D4TMT5"/>
<evidence type="ECO:0000313" key="2">
    <source>
        <dbReference type="EMBL" id="KAI3429650.1"/>
    </source>
</evidence>
<evidence type="ECO:0000256" key="1">
    <source>
        <dbReference type="SAM" id="MobiDB-lite"/>
    </source>
</evidence>
<name>A0A9D4TMT5_CHLVU</name>
<dbReference type="EMBL" id="SIDB01000008">
    <property type="protein sequence ID" value="KAI3429650.1"/>
    <property type="molecule type" value="Genomic_DNA"/>
</dbReference>
<evidence type="ECO:0000313" key="3">
    <source>
        <dbReference type="Proteomes" id="UP001055712"/>
    </source>
</evidence>
<protein>
    <submittedName>
        <fullName evidence="2">Uncharacterized protein</fullName>
    </submittedName>
</protein>
<organism evidence="2 3">
    <name type="scientific">Chlorella vulgaris</name>
    <name type="common">Green alga</name>
    <dbReference type="NCBI Taxonomy" id="3077"/>
    <lineage>
        <taxon>Eukaryota</taxon>
        <taxon>Viridiplantae</taxon>
        <taxon>Chlorophyta</taxon>
        <taxon>core chlorophytes</taxon>
        <taxon>Trebouxiophyceae</taxon>
        <taxon>Chlorellales</taxon>
        <taxon>Chlorellaceae</taxon>
        <taxon>Chlorella clade</taxon>
        <taxon>Chlorella</taxon>
    </lineage>
</organism>
<proteinExistence type="predicted"/>
<sequence length="293" mass="30349">MGVPIMEPVTSPTDAELAVVRAEASLHAADASLRSLSSLLLAARGAVAPNAAPPHGNTDWSLGVPLRLHGPLPTLRPGSARPRFLPAHIFELPQLPSTDAALFEPGTSESPSQPPPLASASASSSSESESESEESEESDWESGEAQPLPAAPHGSDSAVDDPPCPWGTAGMTDELMQDAVPRRYPAIASVMRASAFRNNYFSGSHARSEGLWGAPGGRAPRRHALAASSRGAAGGLSLQADLAAMAGQVAALVRTHQRQLGSADPHIRAGLQDVANHLYRLSNQLHVGPPAPA</sequence>
<keyword evidence="3" id="KW-1185">Reference proteome</keyword>
<feature type="compositionally biased region" description="Acidic residues" evidence="1">
    <location>
        <begin position="128"/>
        <end position="142"/>
    </location>
</feature>
<reference evidence="2" key="1">
    <citation type="journal article" date="2019" name="Plant J.">
        <title>Chlorella vulgaris genome assembly and annotation reveals the molecular basis for metabolic acclimation to high light conditions.</title>
        <authorList>
            <person name="Cecchin M."/>
            <person name="Marcolungo L."/>
            <person name="Rossato M."/>
            <person name="Girolomoni L."/>
            <person name="Cosentino E."/>
            <person name="Cuine S."/>
            <person name="Li-Beisson Y."/>
            <person name="Delledonne M."/>
            <person name="Ballottari M."/>
        </authorList>
    </citation>
    <scope>NUCLEOTIDE SEQUENCE</scope>
    <source>
        <strain evidence="2">211/11P</strain>
    </source>
</reference>
<accession>A0A9D4TMT5</accession>
<feature type="region of interest" description="Disordered" evidence="1">
    <location>
        <begin position="100"/>
        <end position="171"/>
    </location>
</feature>